<feature type="signal peptide" evidence="1">
    <location>
        <begin position="1"/>
        <end position="21"/>
    </location>
</feature>
<proteinExistence type="predicted"/>
<dbReference type="AlphaFoldDB" id="A0AAE0IYU4"/>
<feature type="chain" id="PRO_5041920169" evidence="1">
    <location>
        <begin position="22"/>
        <end position="263"/>
    </location>
</feature>
<keyword evidence="1" id="KW-0732">Signal</keyword>
<dbReference type="Proteomes" id="UP001286456">
    <property type="component" value="Unassembled WGS sequence"/>
</dbReference>
<protein>
    <submittedName>
        <fullName evidence="2">Uncharacterized protein</fullName>
    </submittedName>
</protein>
<keyword evidence="3" id="KW-1185">Reference proteome</keyword>
<reference evidence="2" key="2">
    <citation type="submission" date="2023-06" db="EMBL/GenBank/DDBJ databases">
        <authorList>
            <consortium name="Lawrence Berkeley National Laboratory"/>
            <person name="Haridas S."/>
            <person name="Hensen N."/>
            <person name="Bonometti L."/>
            <person name="Westerberg I."/>
            <person name="Brannstrom I.O."/>
            <person name="Guillou S."/>
            <person name="Cros-Aarteil S."/>
            <person name="Calhoun S."/>
            <person name="Kuo A."/>
            <person name="Mondo S."/>
            <person name="Pangilinan J."/>
            <person name="Riley R."/>
            <person name="Labutti K."/>
            <person name="Andreopoulos B."/>
            <person name="Lipzen A."/>
            <person name="Chen C."/>
            <person name="Yanf M."/>
            <person name="Daum C."/>
            <person name="Ng V."/>
            <person name="Clum A."/>
            <person name="Steindorff A."/>
            <person name="Ohm R."/>
            <person name="Martin F."/>
            <person name="Silar P."/>
            <person name="Natvig D."/>
            <person name="Lalanne C."/>
            <person name="Gautier V."/>
            <person name="Ament-Velasquez S.L."/>
            <person name="Kruys A."/>
            <person name="Hutchinson M.I."/>
            <person name="Powell A.J."/>
            <person name="Barry K."/>
            <person name="Miller A.N."/>
            <person name="Grigoriev I.V."/>
            <person name="Debuchy R."/>
            <person name="Gladieux P."/>
            <person name="Thoren M.H."/>
            <person name="Johannesson H."/>
        </authorList>
    </citation>
    <scope>NUCLEOTIDE SEQUENCE</scope>
    <source>
        <strain evidence="2">SMH4131-1</strain>
    </source>
</reference>
<evidence type="ECO:0000256" key="1">
    <source>
        <dbReference type="SAM" id="SignalP"/>
    </source>
</evidence>
<comment type="caution">
    <text evidence="2">The sequence shown here is derived from an EMBL/GenBank/DDBJ whole genome shotgun (WGS) entry which is preliminary data.</text>
</comment>
<sequence>MKLSLLLAAAWATLLSASIAAGPYQTLLFWEAYRMEIASGIPVGQTTVAKSCVRKPAGTAGPCRFSEFIMHILLPVPATRGNRKQPLESAIAAKYDSLDVINAENLSKNLQTTFQYDSYINLYNLDEATFASKPATAPKARAALGDAALQPKLDNVRAAAFGTYNVRTSDFAYASISGLQQAFKKDPAFQLVEVSPRNKLPNGVEFRELDLAATLAKNPGKEQKIKDAITKLEAKKHHAASKSYIPKVLEVYTALQDPPPAAC</sequence>
<gene>
    <name evidence="2" type="ORF">B0T19DRAFT_399471</name>
</gene>
<accession>A0AAE0IYU4</accession>
<evidence type="ECO:0000313" key="2">
    <source>
        <dbReference type="EMBL" id="KAK3333836.1"/>
    </source>
</evidence>
<dbReference type="EMBL" id="JAUEPO010000002">
    <property type="protein sequence ID" value="KAK3333836.1"/>
    <property type="molecule type" value="Genomic_DNA"/>
</dbReference>
<reference evidence="2" key="1">
    <citation type="journal article" date="2023" name="Mol. Phylogenet. Evol.">
        <title>Genome-scale phylogeny and comparative genomics of the fungal order Sordariales.</title>
        <authorList>
            <person name="Hensen N."/>
            <person name="Bonometti L."/>
            <person name="Westerberg I."/>
            <person name="Brannstrom I.O."/>
            <person name="Guillou S."/>
            <person name="Cros-Aarteil S."/>
            <person name="Calhoun S."/>
            <person name="Haridas S."/>
            <person name="Kuo A."/>
            <person name="Mondo S."/>
            <person name="Pangilinan J."/>
            <person name="Riley R."/>
            <person name="LaButti K."/>
            <person name="Andreopoulos B."/>
            <person name="Lipzen A."/>
            <person name="Chen C."/>
            <person name="Yan M."/>
            <person name="Daum C."/>
            <person name="Ng V."/>
            <person name="Clum A."/>
            <person name="Steindorff A."/>
            <person name="Ohm R.A."/>
            <person name="Martin F."/>
            <person name="Silar P."/>
            <person name="Natvig D.O."/>
            <person name="Lalanne C."/>
            <person name="Gautier V."/>
            <person name="Ament-Velasquez S.L."/>
            <person name="Kruys A."/>
            <person name="Hutchinson M.I."/>
            <person name="Powell A.J."/>
            <person name="Barry K."/>
            <person name="Miller A.N."/>
            <person name="Grigoriev I.V."/>
            <person name="Debuchy R."/>
            <person name="Gladieux P."/>
            <person name="Hiltunen Thoren M."/>
            <person name="Johannesson H."/>
        </authorList>
    </citation>
    <scope>NUCLEOTIDE SEQUENCE</scope>
    <source>
        <strain evidence="2">SMH4131-1</strain>
    </source>
</reference>
<organism evidence="2 3">
    <name type="scientific">Cercophora scortea</name>
    <dbReference type="NCBI Taxonomy" id="314031"/>
    <lineage>
        <taxon>Eukaryota</taxon>
        <taxon>Fungi</taxon>
        <taxon>Dikarya</taxon>
        <taxon>Ascomycota</taxon>
        <taxon>Pezizomycotina</taxon>
        <taxon>Sordariomycetes</taxon>
        <taxon>Sordariomycetidae</taxon>
        <taxon>Sordariales</taxon>
        <taxon>Lasiosphaeriaceae</taxon>
        <taxon>Cercophora</taxon>
    </lineage>
</organism>
<evidence type="ECO:0000313" key="3">
    <source>
        <dbReference type="Proteomes" id="UP001286456"/>
    </source>
</evidence>
<name>A0AAE0IYU4_9PEZI</name>